<evidence type="ECO:0000313" key="2">
    <source>
        <dbReference type="Proteomes" id="UP001216907"/>
    </source>
</evidence>
<accession>A0ABT6FGC1</accession>
<reference evidence="1 2" key="1">
    <citation type="submission" date="2023-03" db="EMBL/GenBank/DDBJ databases">
        <title>Paludisphaera mucosa sp. nov. a novel planctomycete from northern fen.</title>
        <authorList>
            <person name="Ivanova A."/>
        </authorList>
    </citation>
    <scope>NUCLEOTIDE SEQUENCE [LARGE SCALE GENOMIC DNA]</scope>
    <source>
        <strain evidence="1 2">Pla2</strain>
    </source>
</reference>
<dbReference type="EMBL" id="JARRAG010000002">
    <property type="protein sequence ID" value="MDG3006551.1"/>
    <property type="molecule type" value="Genomic_DNA"/>
</dbReference>
<organism evidence="1 2">
    <name type="scientific">Paludisphaera mucosa</name>
    <dbReference type="NCBI Taxonomy" id="3030827"/>
    <lineage>
        <taxon>Bacteria</taxon>
        <taxon>Pseudomonadati</taxon>
        <taxon>Planctomycetota</taxon>
        <taxon>Planctomycetia</taxon>
        <taxon>Isosphaerales</taxon>
        <taxon>Isosphaeraceae</taxon>
        <taxon>Paludisphaera</taxon>
    </lineage>
</organism>
<dbReference type="PROSITE" id="PS51257">
    <property type="entry name" value="PROKAR_LIPOPROTEIN"/>
    <property type="match status" value="1"/>
</dbReference>
<evidence type="ECO:0000313" key="1">
    <source>
        <dbReference type="EMBL" id="MDG3006551.1"/>
    </source>
</evidence>
<sequence>MRPFKNSTSRRGLAAAAWLAAGLAGCSGGLGRADRGDALRIATSWPRDDRARLAQGFAGWLREHPAEAVGDAVAIAWVETSDDEPTADALRRLDPAPDVLLGGPVADFARLAVGERLESLGDGAPRPYWVVARRTAVGLLDATAPAARLALADPRVDPATLAWCLGRTEEGGWRAGYAALVDLYGSADVAAGWRGTSARAAVDRGRAERSVVRLAATAASSVVYEEAAAIPRGALRAKAARAFLKFLVADQGARTGPEFEAASAAGGAADLEGLAADLLGATLVDARDELATAVAAVRKAGSPDWAVQRLTQPPPWPPASIEKLLRKEGEAGLTLVETLTGQVAPEPSLRLWLAQSWLKPSRDLDRAVLAEVAAVERGRLVREPRFRAWLRAEWTQWARQRYRWVARLAASGATPSVPPPVPSES</sequence>
<name>A0ABT6FGC1_9BACT</name>
<gene>
    <name evidence="1" type="ORF">PZE19_22500</name>
</gene>
<comment type="caution">
    <text evidence="1">The sequence shown here is derived from an EMBL/GenBank/DDBJ whole genome shotgun (WGS) entry which is preliminary data.</text>
</comment>
<dbReference type="Proteomes" id="UP001216907">
    <property type="component" value="Unassembled WGS sequence"/>
</dbReference>
<protein>
    <submittedName>
        <fullName evidence="1">Uncharacterized protein</fullName>
    </submittedName>
</protein>
<dbReference type="SUPFAM" id="SSF53850">
    <property type="entry name" value="Periplasmic binding protein-like II"/>
    <property type="match status" value="1"/>
</dbReference>
<dbReference type="RefSeq" id="WP_277862847.1">
    <property type="nucleotide sequence ID" value="NZ_JARRAG010000002.1"/>
</dbReference>
<keyword evidence="2" id="KW-1185">Reference proteome</keyword>
<proteinExistence type="predicted"/>